<keyword evidence="3" id="KW-1185">Reference proteome</keyword>
<dbReference type="RefSeq" id="WP_277860594.1">
    <property type="nucleotide sequence ID" value="NZ_JARRAG010000002.1"/>
</dbReference>
<feature type="signal peptide" evidence="1">
    <location>
        <begin position="1"/>
        <end position="27"/>
    </location>
</feature>
<name>A0ABT6F9G8_9BACT</name>
<feature type="chain" id="PRO_5046744209" description="EthD domain-containing protein" evidence="1">
    <location>
        <begin position="28"/>
        <end position="157"/>
    </location>
</feature>
<dbReference type="Proteomes" id="UP001216907">
    <property type="component" value="Unassembled WGS sequence"/>
</dbReference>
<organism evidence="2 3">
    <name type="scientific">Paludisphaera mucosa</name>
    <dbReference type="NCBI Taxonomy" id="3030827"/>
    <lineage>
        <taxon>Bacteria</taxon>
        <taxon>Pseudomonadati</taxon>
        <taxon>Planctomycetota</taxon>
        <taxon>Planctomycetia</taxon>
        <taxon>Isosphaerales</taxon>
        <taxon>Isosphaeraceae</taxon>
        <taxon>Paludisphaera</taxon>
    </lineage>
</organism>
<gene>
    <name evidence="2" type="ORF">PZE19_10635</name>
</gene>
<accession>A0ABT6F9G8</accession>
<sequence>MKTHQSPRSSSRSAAFAMATAVGLVSAAALGGDEAKLARPFAAEYYYKAKWGAADEFLALFRKNHYPVLKKRIEKGDLLSVTMIKPRYHGTEDGRWDYKVTIVFKDVQAAHAPAEEEEAIKAQLFPDQKTFKAEERRRFEILDAHWDVPIEEVKLDP</sequence>
<comment type="caution">
    <text evidence="2">The sequence shown here is derived from an EMBL/GenBank/DDBJ whole genome shotgun (WGS) entry which is preliminary data.</text>
</comment>
<evidence type="ECO:0000313" key="2">
    <source>
        <dbReference type="EMBL" id="MDG3004233.1"/>
    </source>
</evidence>
<reference evidence="2 3" key="1">
    <citation type="submission" date="2023-03" db="EMBL/GenBank/DDBJ databases">
        <title>Paludisphaera mucosa sp. nov. a novel planctomycete from northern fen.</title>
        <authorList>
            <person name="Ivanova A."/>
        </authorList>
    </citation>
    <scope>NUCLEOTIDE SEQUENCE [LARGE SCALE GENOMIC DNA]</scope>
    <source>
        <strain evidence="2 3">Pla2</strain>
    </source>
</reference>
<keyword evidence="1" id="KW-0732">Signal</keyword>
<evidence type="ECO:0008006" key="4">
    <source>
        <dbReference type="Google" id="ProtNLM"/>
    </source>
</evidence>
<proteinExistence type="predicted"/>
<dbReference type="EMBL" id="JARRAG010000002">
    <property type="protein sequence ID" value="MDG3004233.1"/>
    <property type="molecule type" value="Genomic_DNA"/>
</dbReference>
<evidence type="ECO:0000313" key="3">
    <source>
        <dbReference type="Proteomes" id="UP001216907"/>
    </source>
</evidence>
<protein>
    <recommendedName>
        <fullName evidence="4">EthD domain-containing protein</fullName>
    </recommendedName>
</protein>
<evidence type="ECO:0000256" key="1">
    <source>
        <dbReference type="SAM" id="SignalP"/>
    </source>
</evidence>